<accession>A0ABP5X103</accession>
<evidence type="ECO:0000313" key="1">
    <source>
        <dbReference type="EMBL" id="GAA2439488.1"/>
    </source>
</evidence>
<evidence type="ECO:0000313" key="2">
    <source>
        <dbReference type="Proteomes" id="UP001501638"/>
    </source>
</evidence>
<name>A0ABP5X103_9ACTN</name>
<protein>
    <recommendedName>
        <fullName evidence="3">Transposase</fullName>
    </recommendedName>
</protein>
<proteinExistence type="predicted"/>
<dbReference type="Proteomes" id="UP001501638">
    <property type="component" value="Unassembled WGS sequence"/>
</dbReference>
<sequence>MPTSRTATAGGLVQAAVSTRPPAQPVERAFVRLKDWRIFRHARCSPIRLTAVAAAVLTLEQHR</sequence>
<organism evidence="1 2">
    <name type="scientific">Streptomyces macrosporus</name>
    <dbReference type="NCBI Taxonomy" id="44032"/>
    <lineage>
        <taxon>Bacteria</taxon>
        <taxon>Bacillati</taxon>
        <taxon>Actinomycetota</taxon>
        <taxon>Actinomycetes</taxon>
        <taxon>Kitasatosporales</taxon>
        <taxon>Streptomycetaceae</taxon>
        <taxon>Streptomyces</taxon>
    </lineage>
</organism>
<evidence type="ECO:0008006" key="3">
    <source>
        <dbReference type="Google" id="ProtNLM"/>
    </source>
</evidence>
<dbReference type="EMBL" id="BAAASZ010000018">
    <property type="protein sequence ID" value="GAA2439488.1"/>
    <property type="molecule type" value="Genomic_DNA"/>
</dbReference>
<gene>
    <name evidence="1" type="ORF">GCM10010405_23540</name>
</gene>
<keyword evidence="2" id="KW-1185">Reference proteome</keyword>
<comment type="caution">
    <text evidence="1">The sequence shown here is derived from an EMBL/GenBank/DDBJ whole genome shotgun (WGS) entry which is preliminary data.</text>
</comment>
<reference evidence="2" key="1">
    <citation type="journal article" date="2019" name="Int. J. Syst. Evol. Microbiol.">
        <title>The Global Catalogue of Microorganisms (GCM) 10K type strain sequencing project: providing services to taxonomists for standard genome sequencing and annotation.</title>
        <authorList>
            <consortium name="The Broad Institute Genomics Platform"/>
            <consortium name="The Broad Institute Genome Sequencing Center for Infectious Disease"/>
            <person name="Wu L."/>
            <person name="Ma J."/>
        </authorList>
    </citation>
    <scope>NUCLEOTIDE SEQUENCE [LARGE SCALE GENOMIC DNA]</scope>
    <source>
        <strain evidence="2">JCM 6305</strain>
    </source>
</reference>